<gene>
    <name evidence="5" type="ORF">BXYJ_LOCUS3995</name>
</gene>
<accession>A0A7I8WQP1</accession>
<reference evidence="5" key="1">
    <citation type="submission" date="2020-09" db="EMBL/GenBank/DDBJ databases">
        <authorList>
            <person name="Kikuchi T."/>
        </authorList>
    </citation>
    <scope>NUCLEOTIDE SEQUENCE</scope>
    <source>
        <strain evidence="5">Ka4C1</strain>
    </source>
</reference>
<dbReference type="SUPFAM" id="SSF47336">
    <property type="entry name" value="ACP-like"/>
    <property type="match status" value="4"/>
</dbReference>
<dbReference type="InterPro" id="IPR029058">
    <property type="entry name" value="AB_hydrolase_fold"/>
</dbReference>
<dbReference type="InterPro" id="IPR000873">
    <property type="entry name" value="AMP-dep_synth/lig_dom"/>
</dbReference>
<feature type="domain" description="Carrier" evidence="4">
    <location>
        <begin position="1605"/>
        <end position="1679"/>
    </location>
</feature>
<dbReference type="EMBL" id="CAJFDI010000002">
    <property type="protein sequence ID" value="CAD5215369.1"/>
    <property type="molecule type" value="Genomic_DNA"/>
</dbReference>
<dbReference type="SUPFAM" id="SSF52777">
    <property type="entry name" value="CoA-dependent acyltransferases"/>
    <property type="match status" value="4"/>
</dbReference>
<dbReference type="InterPro" id="IPR045851">
    <property type="entry name" value="AMP-bd_C_sf"/>
</dbReference>
<dbReference type="InterPro" id="IPR036736">
    <property type="entry name" value="ACP-like_sf"/>
</dbReference>
<comment type="caution">
    <text evidence="5">The sequence shown here is derived from an EMBL/GenBank/DDBJ whole genome shotgun (WGS) entry which is preliminary data.</text>
</comment>
<dbReference type="Pfam" id="PF00668">
    <property type="entry name" value="Condensation"/>
    <property type="match status" value="2"/>
</dbReference>
<evidence type="ECO:0000259" key="4">
    <source>
        <dbReference type="PROSITE" id="PS50075"/>
    </source>
</evidence>
<dbReference type="SUPFAM" id="SSF56801">
    <property type="entry name" value="Acetyl-CoA synthetase-like"/>
    <property type="match status" value="2"/>
</dbReference>
<dbReference type="InterPro" id="IPR006162">
    <property type="entry name" value="Ppantetheine_attach_site"/>
</dbReference>
<keyword evidence="3" id="KW-0597">Phosphoprotein</keyword>
<dbReference type="SMR" id="A0A7I8WQP1"/>
<dbReference type="InterPro" id="IPR020845">
    <property type="entry name" value="AMP-binding_CS"/>
</dbReference>
<evidence type="ECO:0000256" key="2">
    <source>
        <dbReference type="ARBA" id="ARBA00022450"/>
    </source>
</evidence>
<dbReference type="EC" id="3.1.2.14" evidence="1"/>
<organism evidence="5 6">
    <name type="scientific">Bursaphelenchus xylophilus</name>
    <name type="common">Pinewood nematode worm</name>
    <name type="synonym">Aphelenchoides xylophilus</name>
    <dbReference type="NCBI Taxonomy" id="6326"/>
    <lineage>
        <taxon>Eukaryota</taxon>
        <taxon>Metazoa</taxon>
        <taxon>Ecdysozoa</taxon>
        <taxon>Nematoda</taxon>
        <taxon>Chromadorea</taxon>
        <taxon>Rhabditida</taxon>
        <taxon>Tylenchina</taxon>
        <taxon>Tylenchomorpha</taxon>
        <taxon>Aphelenchoidea</taxon>
        <taxon>Aphelenchoididae</taxon>
        <taxon>Bursaphelenchus</taxon>
    </lineage>
</organism>
<dbReference type="SUPFAM" id="SSF53474">
    <property type="entry name" value="alpha/beta-Hydrolases"/>
    <property type="match status" value="1"/>
</dbReference>
<dbReference type="Gene3D" id="1.10.1200.10">
    <property type="entry name" value="ACP-like"/>
    <property type="match status" value="4"/>
</dbReference>
<dbReference type="OrthoDB" id="416786at2759"/>
<dbReference type="GO" id="GO:0044550">
    <property type="term" value="P:secondary metabolite biosynthetic process"/>
    <property type="evidence" value="ECO:0007669"/>
    <property type="project" value="TreeGrafter"/>
</dbReference>
<dbReference type="Gene3D" id="3.40.50.12780">
    <property type="entry name" value="N-terminal domain of ligase-like"/>
    <property type="match status" value="2"/>
</dbReference>
<evidence type="ECO:0000256" key="3">
    <source>
        <dbReference type="ARBA" id="ARBA00022553"/>
    </source>
</evidence>
<dbReference type="Gene3D" id="3.30.559.10">
    <property type="entry name" value="Chloramphenicol acetyltransferase-like domain"/>
    <property type="match status" value="2"/>
</dbReference>
<dbReference type="GO" id="GO:0043041">
    <property type="term" value="P:amino acid activation for nonribosomal peptide biosynthetic process"/>
    <property type="evidence" value="ECO:0007669"/>
    <property type="project" value="TreeGrafter"/>
</dbReference>
<dbReference type="Gene3D" id="3.30.300.30">
    <property type="match status" value="2"/>
</dbReference>
<dbReference type="PROSITE" id="PS00012">
    <property type="entry name" value="PHOSPHOPANTETHEINE"/>
    <property type="match status" value="1"/>
</dbReference>
<dbReference type="PANTHER" id="PTHR45527">
    <property type="entry name" value="NONRIBOSOMAL PEPTIDE SYNTHETASE"/>
    <property type="match status" value="1"/>
</dbReference>
<protein>
    <recommendedName>
        <fullName evidence="1">oleoyl-[acyl-carrier-protein] hydrolase</fullName>
        <ecNumber evidence="1">3.1.2.14</ecNumber>
    </recommendedName>
</protein>
<dbReference type="Gene3D" id="3.40.50.1820">
    <property type="entry name" value="alpha/beta hydrolase"/>
    <property type="match status" value="1"/>
</dbReference>
<dbReference type="InterPro" id="IPR042099">
    <property type="entry name" value="ANL_N_sf"/>
</dbReference>
<dbReference type="InterPro" id="IPR023213">
    <property type="entry name" value="CAT-like_dom_sf"/>
</dbReference>
<dbReference type="Pfam" id="PF00550">
    <property type="entry name" value="PP-binding"/>
    <property type="match status" value="4"/>
</dbReference>
<evidence type="ECO:0000313" key="6">
    <source>
        <dbReference type="Proteomes" id="UP000659654"/>
    </source>
</evidence>
<keyword evidence="2" id="KW-0596">Phosphopantetheine</keyword>
<dbReference type="GO" id="GO:0031177">
    <property type="term" value="F:phosphopantetheine binding"/>
    <property type="evidence" value="ECO:0007669"/>
    <property type="project" value="TreeGrafter"/>
</dbReference>
<dbReference type="PROSITE" id="PS50075">
    <property type="entry name" value="CARRIER"/>
    <property type="match status" value="3"/>
</dbReference>
<dbReference type="PANTHER" id="PTHR45527:SF1">
    <property type="entry name" value="FATTY ACID SYNTHASE"/>
    <property type="match status" value="1"/>
</dbReference>
<dbReference type="InterPro" id="IPR001031">
    <property type="entry name" value="Thioesterase"/>
</dbReference>
<sequence>MGESQSPAQVDAGGESVFLVEGPPTKGTFEKCLTEDGLLKLLLEFFISCEIGVEENRVTHAYIMPAFLNNLPDHYYSTLFKLKLIQFGGERISPRFIEKALNSNPDCKFCQLFGFTEHAIYSNYQWINDISDIDYVGMPFANTSVKCLDNRYQKVDYNQIGFLFTAGIGLSEAGQSGNYINLDGEWVYRTGDLCEFTIKGVKFTGRSDDCEKVRGHMINPTDIDKTIEKSGLCHQNVTVICEERGENLIVSYLKLKSNRTIEEMRRYLQKSLKTYMIPSYIIQIQEFLLNSNGKVDKKWLKNNFKEYLKERRPDLNDSEDVFLSIFQEIFGDNIKYDSNLYNYGVDSLKLLNLMHRLEEKLDLKFDFKQIMGVKTPRQLKNCLEIDQRVEPTYNQEHIWLLRDLNPEILDYYWVTVTLKFNEIIDQEKFIKVIDAIVEGNESLKYTVTIDEKGLFLKKIEDSEDKLVKWRFIDEKRVQIQVDHMAIDGFSLGILTKLLAENYKSKKIKKISAPSFLQYAKRIRKKDMTDSRDYWINRLKPVISKRLPVQFASNSTPKYSIFYEKFKLRSVEGCTIFQTIIAAMIKQIHLESNQDEFIVGIPVLNREKDEMELIGYLANTLPIVFRYFEDPEKMIKDIKETMANLRNHSEYPIQLLKRDLNLKSDEIIQRMVSFEDFHLTQVQDFFSIEEGENNYLKFEECWYFWIEDDELRLKLEYDGSKFSVTYIENQIKTFRQALNQNKIEKSTSSDDHDDLEASIYYEASSNPIEEQSSQILSEILKIYRDELNSNNFTITDNFFDFGGHSLTASKISNKIRKNLVLKCPTKFIFEFQTVRELAERLLMQKQMKEISFLEKTLLKSIQRASPSVKNAYFHRIQVEITDFKVAKERILKLINSQEILRSEFIRNDDDFKVIVHPEINEISFPYKVKSPDLGLETVNIAVEDDKLHIKIHHICADGYSMKIMEKILLNLPINGHKIDDLRRKLNKKYKENQENCQKFWENYLTAKNVNSEVMLVFGDEKIDGEHDAKYPMTFFVALLDDKITIDCVFMDFWNEDTVYSILKTLQCYLQQQDLAPVPHKEDKFDLVDPIFQIINKCREYPAKIALRSPSYTVTYQELYRKIIEISANIKRHFIQTYGQNLTADTVICIMTENRLDGILALLATVLSGAAYLFVDPETPEYRLNRIIETSNGRILISTRPINHPKFVNYHDLIGGTHQTTDCHTFLSDLCYVIYTSGSTGSPKAVAIERKSLANTLIDATEFMSVDSNSTLLQFTKLCFDNSVLEIFLALTNGSTLFIYEEIFSSELFAEYLTKYNITHAFLFPGLVSSFDESQIKSMACLDYWIVGAEPLSQKLLDQALKCNINIIQNYGPTETTCYSLRKVMKAGDESNNLGSSVINTQCLVMNNIKSNINDGNSNVLNIDSKATDFVSNVPALSAPRQLLIGGSGIMRGYLGTQDKPFVIVNGNKYYKSGDMVRLTEKGDILFCGRMDSQIKVRGFRVDLLEIEKTINQIKGISDVKVLVIDDNIYAYYVSNEVILPADIKDYCKRRLASYAIPGRYVKVALMPLTPNNKVDKEKLKMMDTQGNNRPILTEKDERLPHEKGKMEEIGSKRAIRRIWGEILGYDDIRDDDDFFEVGANSLTATKLLNKLKDIRIHISFEDFIQDPTVNGIYSNQKINNTVNSYTNQNFGLLSYQQEQIYFLNLLNDEYNVLFVQIFTHELDVKRLQGAINRVINKNKILRTKYTVNDDMPEQIVVENTVNLEVEECKNDDIREVVKKFGKSKLKMEDIPIKIKIFKSEDKYYLLLLMNHIATDATSTKLLEGKMSDEFNGISSRLPDLDYIDWAQNERKKEGKYKQMMTEFKDYYNSIKTDAFRDNKLENTKWIRFQRSYKCSNSNIFPLILTLISKSFKAMSDRPTKMIIGSPYHNRSPETAQTLGNFLNNLIILAEYDPNKSFDENLGINKDNIRRAMKFASLPFSFLKQVDPFNELFQVYVNCRYDLEEEASLKMDCAIQGGISLIDPIKHFPVECHIDQRRGQIQVEWLIPDDRKGIVEKFNEQFKKYLKQNLKEKARKIFGELLGSHSFTDGQQFFELGGNSLQLIRLKHQVRREMGIDIDLNRIIRDCSVNSILSVGYKDLVKVLNKGHNNVLILFPSIIGSFCYQKLTQKLLQNSPELTVILIELDDDIPTTLADLAQQNADLISNCFSKFEPINLNLAGFSFGAILAFETGQRLDFKFKNLISIDGIANSGVVNADITFEGHKNHMRSVASNFGISDSIENLINRSWDLLNLAKRYEIPLNVVPNFDRLEIIRTERKDYGWPFMDTITYGVRTLSSSHADLLGSHHEEVAFIIQKLF</sequence>
<dbReference type="Pfam" id="PF00975">
    <property type="entry name" value="Thioesterase"/>
    <property type="match status" value="1"/>
</dbReference>
<dbReference type="InterPro" id="IPR009081">
    <property type="entry name" value="PP-bd_ACP"/>
</dbReference>
<dbReference type="InterPro" id="IPR001242">
    <property type="entry name" value="Condensation_dom"/>
</dbReference>
<evidence type="ECO:0000256" key="1">
    <source>
        <dbReference type="ARBA" id="ARBA00012480"/>
    </source>
</evidence>
<feature type="domain" description="Carrier" evidence="4">
    <location>
        <begin position="765"/>
        <end position="844"/>
    </location>
</feature>
<dbReference type="GO" id="GO:0005737">
    <property type="term" value="C:cytoplasm"/>
    <property type="evidence" value="ECO:0007669"/>
    <property type="project" value="TreeGrafter"/>
</dbReference>
<proteinExistence type="predicted"/>
<name>A0A7I8WQP1_BURXY</name>
<dbReference type="Proteomes" id="UP000582659">
    <property type="component" value="Unassembled WGS sequence"/>
</dbReference>
<evidence type="ECO:0000313" key="5">
    <source>
        <dbReference type="EMBL" id="CAD5215369.1"/>
    </source>
</evidence>
<dbReference type="PROSITE" id="PS00455">
    <property type="entry name" value="AMP_BINDING"/>
    <property type="match status" value="1"/>
</dbReference>
<dbReference type="GO" id="GO:0016297">
    <property type="term" value="F:fatty acyl-[ACP] hydrolase activity"/>
    <property type="evidence" value="ECO:0007669"/>
    <property type="project" value="UniProtKB-EC"/>
</dbReference>
<dbReference type="Proteomes" id="UP000659654">
    <property type="component" value="Unassembled WGS sequence"/>
</dbReference>
<keyword evidence="6" id="KW-1185">Reference proteome</keyword>
<dbReference type="Pfam" id="PF00501">
    <property type="entry name" value="AMP-binding"/>
    <property type="match status" value="2"/>
</dbReference>
<dbReference type="Gene3D" id="3.30.559.30">
    <property type="entry name" value="Nonribosomal peptide synthetase, condensation domain"/>
    <property type="match status" value="2"/>
</dbReference>
<dbReference type="EMBL" id="CAJFCV020000002">
    <property type="protein sequence ID" value="CAG9097143.1"/>
    <property type="molecule type" value="Genomic_DNA"/>
</dbReference>
<feature type="domain" description="Carrier" evidence="4">
    <location>
        <begin position="313"/>
        <end position="387"/>
    </location>
</feature>